<sequence length="235" mass="27853">MEKFNIYCDESCHLEHDKEKVMVIGGIKCPKSRRKIIIDEIYTIKEEFNIPKMAEIKWNKVSNCNLEYFKKIVDLFLDTPDLQFRAVVVDKTKLYHEQFGQTHNEFYYKMYYYCLIRLVDTQAENYIYIDKKDTKGTNKIRKLKEIISRKNHDFDQSKIARMQCVNSAELPILQLADLLIGAVGYHNREIVNPSGAKLELVRYIQSRTNYSLERSTYPSEQKFNLFFINLQGEAM</sequence>
<dbReference type="Pfam" id="PF12686">
    <property type="entry name" value="DUF3800"/>
    <property type="match status" value="1"/>
</dbReference>
<dbReference type="Proteomes" id="UP000006238">
    <property type="component" value="Unassembled WGS sequence"/>
</dbReference>
<gene>
    <name evidence="1" type="ORF">BUTYVIB_02145</name>
</gene>
<name>D4S223_9FIRM</name>
<reference evidence="1 2" key="1">
    <citation type="submission" date="2010-02" db="EMBL/GenBank/DDBJ databases">
        <authorList>
            <person name="Weinstock G."/>
            <person name="Sodergren E."/>
            <person name="Clifton S."/>
            <person name="Fulton L."/>
            <person name="Fulton B."/>
            <person name="Courtney L."/>
            <person name="Fronick C."/>
            <person name="Harrison M."/>
            <person name="Strong C."/>
            <person name="Farmer C."/>
            <person name="Delahaunty K."/>
            <person name="Markovic C."/>
            <person name="Hall O."/>
            <person name="Minx P."/>
            <person name="Tomlinson C."/>
            <person name="Mitreva M."/>
            <person name="Nelson J."/>
            <person name="Hou S."/>
            <person name="Wollam A."/>
            <person name="Pepin K.H."/>
            <person name="Johnson M."/>
            <person name="Bhonagiri V."/>
            <person name="Zhang X."/>
            <person name="Suruliraj S."/>
            <person name="Warren W."/>
            <person name="Chinwalla A."/>
            <person name="Mardis E.R."/>
            <person name="Wilson R.K."/>
        </authorList>
    </citation>
    <scope>NUCLEOTIDE SEQUENCE [LARGE SCALE GENOMIC DNA]</scope>
    <source>
        <strain evidence="1 2">DSM 2876</strain>
    </source>
</reference>
<evidence type="ECO:0000313" key="1">
    <source>
        <dbReference type="EMBL" id="EFF67725.1"/>
    </source>
</evidence>
<evidence type="ECO:0000313" key="2">
    <source>
        <dbReference type="Proteomes" id="UP000006238"/>
    </source>
</evidence>
<comment type="caution">
    <text evidence="1">The sequence shown here is derived from an EMBL/GenBank/DDBJ whole genome shotgun (WGS) entry which is preliminary data.</text>
</comment>
<protein>
    <recommendedName>
        <fullName evidence="3">DUF3800 domain-containing protein</fullName>
    </recommendedName>
</protein>
<accession>D4S223</accession>
<dbReference type="EMBL" id="ABWN01000036">
    <property type="protein sequence ID" value="EFF67725.1"/>
    <property type="molecule type" value="Genomic_DNA"/>
</dbReference>
<dbReference type="eggNOG" id="ENOG502Z8AJ">
    <property type="taxonomic scope" value="Bacteria"/>
</dbReference>
<dbReference type="HOGENOM" id="CLU_096362_0_0_9"/>
<keyword evidence="2" id="KW-1185">Reference proteome</keyword>
<proteinExistence type="predicted"/>
<dbReference type="GeneID" id="98917735"/>
<evidence type="ECO:0008006" key="3">
    <source>
        <dbReference type="Google" id="ProtNLM"/>
    </source>
</evidence>
<dbReference type="AlphaFoldDB" id="D4S223"/>
<dbReference type="RefSeq" id="WP_005604149.1">
    <property type="nucleotide sequence ID" value="NZ_GG663524.1"/>
</dbReference>
<organism evidence="1 2">
    <name type="scientific">Eshraghiella crossota DSM 2876</name>
    <dbReference type="NCBI Taxonomy" id="511680"/>
    <lineage>
        <taxon>Bacteria</taxon>
        <taxon>Bacillati</taxon>
        <taxon>Bacillota</taxon>
        <taxon>Clostridia</taxon>
        <taxon>Lachnospirales</taxon>
        <taxon>Lachnospiraceae</taxon>
        <taxon>Eshraghiella</taxon>
    </lineage>
</organism>
<dbReference type="InterPro" id="IPR024524">
    <property type="entry name" value="DUF3800"/>
</dbReference>